<accession>A0A319EBB4</accession>
<evidence type="ECO:0000256" key="1">
    <source>
        <dbReference type="SAM" id="MobiDB-lite"/>
    </source>
</evidence>
<dbReference type="EMBL" id="KZ826375">
    <property type="protein sequence ID" value="PYI03908.1"/>
    <property type="molecule type" value="Genomic_DNA"/>
</dbReference>
<proteinExistence type="predicted"/>
<protein>
    <submittedName>
        <fullName evidence="2">Uncharacterized protein</fullName>
    </submittedName>
</protein>
<evidence type="ECO:0000313" key="3">
    <source>
        <dbReference type="Proteomes" id="UP000248423"/>
    </source>
</evidence>
<dbReference type="Proteomes" id="UP000248423">
    <property type="component" value="Unassembled WGS sequence"/>
</dbReference>
<reference evidence="2 3" key="1">
    <citation type="submission" date="2018-02" db="EMBL/GenBank/DDBJ databases">
        <title>The genomes of Aspergillus section Nigri reveals drivers in fungal speciation.</title>
        <authorList>
            <consortium name="DOE Joint Genome Institute"/>
            <person name="Vesth T.C."/>
            <person name="Nybo J."/>
            <person name="Theobald S."/>
            <person name="Brandl J."/>
            <person name="Frisvad J.C."/>
            <person name="Nielsen K.F."/>
            <person name="Lyhne E.K."/>
            <person name="Kogle M.E."/>
            <person name="Kuo A."/>
            <person name="Riley R."/>
            <person name="Clum A."/>
            <person name="Nolan M."/>
            <person name="Lipzen A."/>
            <person name="Salamov A."/>
            <person name="Henrissat B."/>
            <person name="Wiebenga A."/>
            <person name="De vries R.P."/>
            <person name="Grigoriev I.V."/>
            <person name="Mortensen U.H."/>
            <person name="Andersen M.R."/>
            <person name="Baker S.E."/>
        </authorList>
    </citation>
    <scope>NUCLEOTIDE SEQUENCE [LARGE SCALE GENOMIC DNA]</scope>
    <source>
        <strain evidence="2 3">CBS 121057</strain>
    </source>
</reference>
<dbReference type="VEuPathDB" id="FungiDB:BO78DRAFT_399435"/>
<organism evidence="2 3">
    <name type="scientific">Aspergillus sclerotiicarbonarius (strain CBS 121057 / IBT 28362)</name>
    <dbReference type="NCBI Taxonomy" id="1448318"/>
    <lineage>
        <taxon>Eukaryota</taxon>
        <taxon>Fungi</taxon>
        <taxon>Dikarya</taxon>
        <taxon>Ascomycota</taxon>
        <taxon>Pezizomycotina</taxon>
        <taxon>Eurotiomycetes</taxon>
        <taxon>Eurotiomycetidae</taxon>
        <taxon>Eurotiales</taxon>
        <taxon>Aspergillaceae</taxon>
        <taxon>Aspergillus</taxon>
        <taxon>Aspergillus subgen. Circumdati</taxon>
    </lineage>
</organism>
<sequence length="54" mass="6232">MIAFPSPYPRAYKTQHHYPVESDQQQQQKKKRGKSPTQHPPSPKPTKRCISLAC</sequence>
<feature type="region of interest" description="Disordered" evidence="1">
    <location>
        <begin position="1"/>
        <end position="54"/>
    </location>
</feature>
<keyword evidence="3" id="KW-1185">Reference proteome</keyword>
<gene>
    <name evidence="2" type="ORF">BO78DRAFT_399435</name>
</gene>
<name>A0A319EBB4_ASPSB</name>
<dbReference type="AlphaFoldDB" id="A0A319EBB4"/>
<evidence type="ECO:0000313" key="2">
    <source>
        <dbReference type="EMBL" id="PYI03908.1"/>
    </source>
</evidence>